<evidence type="ECO:0000256" key="1">
    <source>
        <dbReference type="ARBA" id="ARBA00000085"/>
    </source>
</evidence>
<dbReference type="PROSITE" id="PS50112">
    <property type="entry name" value="PAS"/>
    <property type="match status" value="2"/>
</dbReference>
<dbReference type="FunFam" id="1.10.287.130:FF:000004">
    <property type="entry name" value="Ethylene receptor 1"/>
    <property type="match status" value="1"/>
</dbReference>
<dbReference type="Gene3D" id="3.30.565.10">
    <property type="entry name" value="Histidine kinase-like ATPase, C-terminal domain"/>
    <property type="match status" value="1"/>
</dbReference>
<feature type="region of interest" description="Disordered" evidence="19">
    <location>
        <begin position="1"/>
        <end position="111"/>
    </location>
</feature>
<feature type="compositionally biased region" description="Low complexity" evidence="19">
    <location>
        <begin position="189"/>
        <end position="201"/>
    </location>
</feature>
<keyword evidence="4" id="KW-1003">Cell membrane</keyword>
<keyword evidence="7" id="KW-0812">Transmembrane</keyword>
<evidence type="ECO:0000256" key="15">
    <source>
        <dbReference type="ARBA" id="ARBA00070152"/>
    </source>
</evidence>
<feature type="compositionally biased region" description="Basic residues" evidence="19">
    <location>
        <begin position="150"/>
        <end position="173"/>
    </location>
</feature>
<name>A0A5C7S6T2_THASP</name>
<evidence type="ECO:0000256" key="6">
    <source>
        <dbReference type="ARBA" id="ARBA00022679"/>
    </source>
</evidence>
<dbReference type="PROSITE" id="PS50894">
    <property type="entry name" value="HPT"/>
    <property type="match status" value="1"/>
</dbReference>
<feature type="compositionally biased region" description="Low complexity" evidence="19">
    <location>
        <begin position="1172"/>
        <end position="1181"/>
    </location>
</feature>
<dbReference type="Gene3D" id="3.30.450.20">
    <property type="entry name" value="PAS domain"/>
    <property type="match status" value="3"/>
</dbReference>
<dbReference type="PROSITE" id="PS50109">
    <property type="entry name" value="HIS_KIN"/>
    <property type="match status" value="1"/>
</dbReference>
<keyword evidence="6" id="KW-0808">Transferase</keyword>
<evidence type="ECO:0000256" key="10">
    <source>
        <dbReference type="ARBA" id="ARBA00022840"/>
    </source>
</evidence>
<accession>A0A5C7S6T2</accession>
<dbReference type="SUPFAM" id="SSF55874">
    <property type="entry name" value="ATPase domain of HSP90 chaperone/DNA topoisomerase II/histidine kinase"/>
    <property type="match status" value="1"/>
</dbReference>
<dbReference type="InterPro" id="IPR001610">
    <property type="entry name" value="PAC"/>
</dbReference>
<dbReference type="PROSITE" id="PS50110">
    <property type="entry name" value="RESPONSE_REGULATORY"/>
    <property type="match status" value="1"/>
</dbReference>
<dbReference type="InterPro" id="IPR011006">
    <property type="entry name" value="CheY-like_superfamily"/>
</dbReference>
<dbReference type="InterPro" id="IPR035965">
    <property type="entry name" value="PAS-like_dom_sf"/>
</dbReference>
<sequence length="1302" mass="142747">MRHGAAGPVHPARRAGGPDARARARSDGARLRGARTLGRAARRHRSGDGGQHQRSPALRARLRRGGPRPAGAHRGPRRAAQARAHRIAAAHRHRARDRGHDPPARNGHPLLDRRFRHRLFLARLPAAPAARRAQDRPRLRARPAGQRQQPGHRAHHHGARRHAAHPRHRRGRRDFRPARLPARQRLRRLPGLPVRPPRAGGDLPRTAGRRRSAREQHRDSSRGRSLPINAHHPAHRAIVNLPAASRAGIDFFIDACPFAIIEWSRDLRILRWSPEAERVFGWSAAEVLGKRPDEWRFTHPDDEDGVKRAIGQAITRSTPPPPVVGRNYTRDGRLLHCEWHNRANRDADGRLVSLLSFAKDLTLQFRAERALDVSEARYAAIFRNSHAVMLIMDPESLEIVDANPAAEAFYGWPLASLQRMRISDINIFPPERIRAEMQAARAAARFHFDFRHRRADGSIRDVEVYSGPIVHESRTLLFSIVHDVSARKEAEATLRKLSSAVEESPESIVITNLAGDIEYVNESFLRKSRYQPEEVLGRNPRILQSGKTPRSTYEEMWRTLTAGKAWTGVLHNRNKDGEEYYERAHIVPIHDAGGKPTHYVAIKEDITAARRMEAELRDYRERLEHLVDTRTRELSEALAAAEAANRAKSDFLATMSHEIRTPMNGVTGLVDVLAHSGLDEEQSEMVDIMRDSAATLLHLIDDILDFSKIESGHLELDLHPADLVELVERVGDTLQPVAKKRGVTLEVFVDPDLPPRVLTDGLRVQQILTNLAGNAIKFSSGEGRSGRVDLRAARSADGRLALSVRDDGIGMSAEVVRRLFQPFSQAETSTTRRFGGTGLGLAISRRLADLLGGEITVESSPGAGACFTLALPLEAACADEHPQAQALAGVLCILAIADSRLVADWGSYLAHAGARVKRAPSIEHALHFLAAATQEAVLLTDRALAPGAQARWQKIPAPQRPGVLLIVHGARRQAREQAPGLYTLDREGVHRDELIRAVAAACVRAPAASASGPTLRHGAAAVAGLDTLRAAARILVAEDNHINRKVISRQLGLLGLSCDMAEDGEQALARWREVPYDLLLTDLHMPNMDGYTLAARIRAEEVPGQRLAIIAVSANALRGEDRRCLDAGMDDYLVKPVQIEALRAVLERHLPAATRAAPAATDPTPEAEAEAEASAPASAAPAVRTAEPVLDTRVLARLIGDDPKLIAEFVREYHDSARAAGEEILHAVRAGDWPATAGVAHRLKSASRSVGALQLGELCAELEDHCRKGGPPRPAEMVARFAAALRAALEASAAAGMEGNSS</sequence>
<dbReference type="Proteomes" id="UP000321192">
    <property type="component" value="Unassembled WGS sequence"/>
</dbReference>
<feature type="domain" description="Response regulatory" evidence="21">
    <location>
        <begin position="1033"/>
        <end position="1150"/>
    </location>
</feature>
<keyword evidence="12" id="KW-0902">Two-component regulatory system</keyword>
<dbReference type="EC" id="2.7.13.3" evidence="3"/>
<feature type="domain" description="HPt" evidence="24">
    <location>
        <begin position="1202"/>
        <end position="1302"/>
    </location>
</feature>
<dbReference type="InterPro" id="IPR000014">
    <property type="entry name" value="PAS"/>
</dbReference>
<reference evidence="25 26" key="1">
    <citation type="submission" date="2018-09" db="EMBL/GenBank/DDBJ databases">
        <title>Metagenome Assembled Genomes from an Advanced Water Purification Facility.</title>
        <authorList>
            <person name="Stamps B.W."/>
            <person name="Spear J.R."/>
        </authorList>
    </citation>
    <scope>NUCLEOTIDE SEQUENCE [LARGE SCALE GENOMIC DNA]</scope>
    <source>
        <strain evidence="25">Bin_27_1</strain>
    </source>
</reference>
<feature type="region of interest" description="Disordered" evidence="19">
    <location>
        <begin position="1155"/>
        <end position="1181"/>
    </location>
</feature>
<dbReference type="InterPro" id="IPR000700">
    <property type="entry name" value="PAS-assoc_C"/>
</dbReference>
<feature type="modified residue" description="4-aspartylphosphate" evidence="17">
    <location>
        <position position="1082"/>
    </location>
</feature>
<evidence type="ECO:0000256" key="5">
    <source>
        <dbReference type="ARBA" id="ARBA00022553"/>
    </source>
</evidence>
<keyword evidence="5 17" id="KW-0597">Phosphoprotein</keyword>
<dbReference type="Pfam" id="PF00072">
    <property type="entry name" value="Response_reg"/>
    <property type="match status" value="1"/>
</dbReference>
<dbReference type="NCBIfam" id="TIGR00229">
    <property type="entry name" value="sensory_box"/>
    <property type="match status" value="3"/>
</dbReference>
<dbReference type="InterPro" id="IPR001789">
    <property type="entry name" value="Sig_transdc_resp-reg_receiver"/>
</dbReference>
<dbReference type="Pfam" id="PF01627">
    <property type="entry name" value="Hpt"/>
    <property type="match status" value="1"/>
</dbReference>
<dbReference type="GO" id="GO:0005524">
    <property type="term" value="F:ATP binding"/>
    <property type="evidence" value="ECO:0007669"/>
    <property type="project" value="UniProtKB-KW"/>
</dbReference>
<feature type="domain" description="PAS" evidence="22">
    <location>
        <begin position="493"/>
        <end position="539"/>
    </location>
</feature>
<evidence type="ECO:0000259" key="22">
    <source>
        <dbReference type="PROSITE" id="PS50112"/>
    </source>
</evidence>
<evidence type="ECO:0000256" key="7">
    <source>
        <dbReference type="ARBA" id="ARBA00022692"/>
    </source>
</evidence>
<dbReference type="PROSITE" id="PS50113">
    <property type="entry name" value="PAC"/>
    <property type="match status" value="2"/>
</dbReference>
<dbReference type="CDD" id="cd00088">
    <property type="entry name" value="HPT"/>
    <property type="match status" value="1"/>
</dbReference>
<comment type="function">
    <text evidence="14">Member of the two-component regulatory system BvgS/BvgA. Phosphorylates BvgA via a four-step phosphorelay in response to environmental signals.</text>
</comment>
<feature type="region of interest" description="Disordered" evidence="19">
    <location>
        <begin position="126"/>
        <end position="231"/>
    </location>
</feature>
<feature type="modified residue" description="Phosphohistidine" evidence="16">
    <location>
        <position position="1241"/>
    </location>
</feature>
<evidence type="ECO:0000313" key="26">
    <source>
        <dbReference type="Proteomes" id="UP000321192"/>
    </source>
</evidence>
<dbReference type="InterPro" id="IPR013767">
    <property type="entry name" value="PAS_fold"/>
</dbReference>
<evidence type="ECO:0000259" key="21">
    <source>
        <dbReference type="PROSITE" id="PS50110"/>
    </source>
</evidence>
<evidence type="ECO:0000256" key="3">
    <source>
        <dbReference type="ARBA" id="ARBA00012438"/>
    </source>
</evidence>
<dbReference type="PANTHER" id="PTHR45339">
    <property type="entry name" value="HYBRID SIGNAL TRANSDUCTION HISTIDINE KINASE J"/>
    <property type="match status" value="1"/>
</dbReference>
<evidence type="ECO:0000259" key="24">
    <source>
        <dbReference type="PROSITE" id="PS50894"/>
    </source>
</evidence>
<dbReference type="CDD" id="cd00082">
    <property type="entry name" value="HisKA"/>
    <property type="match status" value="1"/>
</dbReference>
<keyword evidence="8" id="KW-0547">Nucleotide-binding</keyword>
<evidence type="ECO:0000256" key="9">
    <source>
        <dbReference type="ARBA" id="ARBA00022777"/>
    </source>
</evidence>
<comment type="caution">
    <text evidence="25">The sequence shown here is derived from an EMBL/GenBank/DDBJ whole genome shotgun (WGS) entry which is preliminary data.</text>
</comment>
<dbReference type="InterPro" id="IPR003594">
    <property type="entry name" value="HATPase_dom"/>
</dbReference>
<evidence type="ECO:0000256" key="16">
    <source>
        <dbReference type="PROSITE-ProRule" id="PRU00110"/>
    </source>
</evidence>
<dbReference type="SUPFAM" id="SSF47384">
    <property type="entry name" value="Homodimeric domain of signal transducing histidine kinase"/>
    <property type="match status" value="1"/>
</dbReference>
<feature type="compositionally biased region" description="Basic residues" evidence="19">
    <location>
        <begin position="83"/>
        <end position="97"/>
    </location>
</feature>
<proteinExistence type="predicted"/>
<evidence type="ECO:0000256" key="11">
    <source>
        <dbReference type="ARBA" id="ARBA00022989"/>
    </source>
</evidence>
<dbReference type="SMART" id="SM00073">
    <property type="entry name" value="HPT"/>
    <property type="match status" value="1"/>
</dbReference>
<dbReference type="InterPro" id="IPR003661">
    <property type="entry name" value="HisK_dim/P_dom"/>
</dbReference>
<dbReference type="InterPro" id="IPR036097">
    <property type="entry name" value="HisK_dim/P_sf"/>
</dbReference>
<dbReference type="InterPro" id="IPR004358">
    <property type="entry name" value="Sig_transdc_His_kin-like_C"/>
</dbReference>
<dbReference type="Gene3D" id="1.20.120.160">
    <property type="entry name" value="HPT domain"/>
    <property type="match status" value="1"/>
</dbReference>
<comment type="catalytic activity">
    <reaction evidence="1">
        <text>ATP + protein L-histidine = ADP + protein N-phospho-L-histidine.</text>
        <dbReference type="EC" id="2.7.13.3"/>
    </reaction>
</comment>
<dbReference type="SMART" id="SM00448">
    <property type="entry name" value="REC"/>
    <property type="match status" value="1"/>
</dbReference>
<evidence type="ECO:0000256" key="4">
    <source>
        <dbReference type="ARBA" id="ARBA00022475"/>
    </source>
</evidence>
<dbReference type="CDD" id="cd17546">
    <property type="entry name" value="REC_hyHK_CKI1_RcsC-like"/>
    <property type="match status" value="1"/>
</dbReference>
<gene>
    <name evidence="25" type="ORF">E6Q80_21165</name>
</gene>
<dbReference type="PANTHER" id="PTHR45339:SF1">
    <property type="entry name" value="HYBRID SIGNAL TRANSDUCTION HISTIDINE KINASE J"/>
    <property type="match status" value="1"/>
</dbReference>
<keyword evidence="11" id="KW-1133">Transmembrane helix</keyword>
<evidence type="ECO:0000313" key="25">
    <source>
        <dbReference type="EMBL" id="TXH79149.1"/>
    </source>
</evidence>
<dbReference type="Pfam" id="PF13426">
    <property type="entry name" value="PAS_9"/>
    <property type="match status" value="2"/>
</dbReference>
<evidence type="ECO:0000256" key="18">
    <source>
        <dbReference type="SAM" id="Coils"/>
    </source>
</evidence>
<dbReference type="InterPro" id="IPR005467">
    <property type="entry name" value="His_kinase_dom"/>
</dbReference>
<evidence type="ECO:0000256" key="19">
    <source>
        <dbReference type="SAM" id="MobiDB-lite"/>
    </source>
</evidence>
<organism evidence="25 26">
    <name type="scientific">Thauera aminoaromatica</name>
    <dbReference type="NCBI Taxonomy" id="164330"/>
    <lineage>
        <taxon>Bacteria</taxon>
        <taxon>Pseudomonadati</taxon>
        <taxon>Pseudomonadota</taxon>
        <taxon>Betaproteobacteria</taxon>
        <taxon>Rhodocyclales</taxon>
        <taxon>Zoogloeaceae</taxon>
        <taxon>Thauera</taxon>
    </lineage>
</organism>
<dbReference type="SUPFAM" id="SSF47226">
    <property type="entry name" value="Histidine-containing phosphotransfer domain, HPT domain"/>
    <property type="match status" value="1"/>
</dbReference>
<dbReference type="SMART" id="SM00388">
    <property type="entry name" value="HisKA"/>
    <property type="match status" value="1"/>
</dbReference>
<dbReference type="CDD" id="cd00130">
    <property type="entry name" value="PAS"/>
    <property type="match status" value="3"/>
</dbReference>
<dbReference type="EMBL" id="SSFD01000362">
    <property type="protein sequence ID" value="TXH79149.1"/>
    <property type="molecule type" value="Genomic_DNA"/>
</dbReference>
<dbReference type="Gene3D" id="1.10.287.130">
    <property type="match status" value="1"/>
</dbReference>
<dbReference type="Gene3D" id="3.40.50.2300">
    <property type="match status" value="1"/>
</dbReference>
<dbReference type="CDD" id="cd16922">
    <property type="entry name" value="HATPase_EvgS-ArcB-TorS-like"/>
    <property type="match status" value="1"/>
</dbReference>
<protein>
    <recommendedName>
        <fullName evidence="15">Virulence sensor protein BvgS</fullName>
        <ecNumber evidence="3">2.7.13.3</ecNumber>
    </recommendedName>
</protein>
<dbReference type="SMART" id="SM00086">
    <property type="entry name" value="PAC"/>
    <property type="match status" value="3"/>
</dbReference>
<feature type="domain" description="PAS" evidence="22">
    <location>
        <begin position="245"/>
        <end position="317"/>
    </location>
</feature>
<keyword evidence="18" id="KW-0175">Coiled coil</keyword>
<feature type="compositionally biased region" description="Basic and acidic residues" evidence="19">
    <location>
        <begin position="20"/>
        <end position="30"/>
    </location>
</feature>
<feature type="compositionally biased region" description="Low complexity" evidence="19">
    <location>
        <begin position="67"/>
        <end position="82"/>
    </location>
</feature>
<dbReference type="GO" id="GO:0006355">
    <property type="term" value="P:regulation of DNA-templated transcription"/>
    <property type="evidence" value="ECO:0007669"/>
    <property type="project" value="InterPro"/>
</dbReference>
<evidence type="ECO:0000256" key="8">
    <source>
        <dbReference type="ARBA" id="ARBA00022741"/>
    </source>
</evidence>
<dbReference type="Pfam" id="PF00512">
    <property type="entry name" value="HisKA"/>
    <property type="match status" value="1"/>
</dbReference>
<feature type="domain" description="PAC" evidence="23">
    <location>
        <begin position="446"/>
        <end position="496"/>
    </location>
</feature>
<feature type="compositionally biased region" description="Low complexity" evidence="19">
    <location>
        <begin position="1155"/>
        <end position="1164"/>
    </location>
</feature>
<comment type="subcellular location">
    <subcellularLocation>
        <location evidence="2">Cell membrane</location>
        <topology evidence="2">Multi-pass membrane protein</topology>
    </subcellularLocation>
</comment>
<dbReference type="InterPro" id="IPR008207">
    <property type="entry name" value="Sig_transdc_His_kin_Hpt_dom"/>
</dbReference>
<dbReference type="Pfam" id="PF00989">
    <property type="entry name" value="PAS"/>
    <property type="match status" value="1"/>
</dbReference>
<dbReference type="InterPro" id="IPR036890">
    <property type="entry name" value="HATPase_C_sf"/>
</dbReference>
<dbReference type="SUPFAM" id="SSF52172">
    <property type="entry name" value="CheY-like"/>
    <property type="match status" value="1"/>
</dbReference>
<evidence type="ECO:0000259" key="20">
    <source>
        <dbReference type="PROSITE" id="PS50109"/>
    </source>
</evidence>
<dbReference type="GO" id="GO:0000155">
    <property type="term" value="F:phosphorelay sensor kinase activity"/>
    <property type="evidence" value="ECO:0007669"/>
    <property type="project" value="InterPro"/>
</dbReference>
<keyword evidence="9" id="KW-0418">Kinase</keyword>
<dbReference type="PRINTS" id="PR00344">
    <property type="entry name" value="BCTRLSENSOR"/>
</dbReference>
<feature type="domain" description="PAC" evidence="23">
    <location>
        <begin position="564"/>
        <end position="618"/>
    </location>
</feature>
<dbReference type="SUPFAM" id="SSF55785">
    <property type="entry name" value="PYP-like sensor domain (PAS domain)"/>
    <property type="match status" value="3"/>
</dbReference>
<evidence type="ECO:0000259" key="23">
    <source>
        <dbReference type="PROSITE" id="PS50113"/>
    </source>
</evidence>
<dbReference type="Pfam" id="PF02518">
    <property type="entry name" value="HATPase_c"/>
    <property type="match status" value="1"/>
</dbReference>
<evidence type="ECO:0000256" key="2">
    <source>
        <dbReference type="ARBA" id="ARBA00004651"/>
    </source>
</evidence>
<evidence type="ECO:0000256" key="12">
    <source>
        <dbReference type="ARBA" id="ARBA00023012"/>
    </source>
</evidence>
<dbReference type="InterPro" id="IPR036641">
    <property type="entry name" value="HPT_dom_sf"/>
</dbReference>
<dbReference type="SMART" id="SM00091">
    <property type="entry name" value="PAS"/>
    <property type="match status" value="3"/>
</dbReference>
<keyword evidence="13" id="KW-0472">Membrane</keyword>
<feature type="compositionally biased region" description="Basic and acidic residues" evidence="19">
    <location>
        <begin position="213"/>
        <end position="222"/>
    </location>
</feature>
<evidence type="ECO:0000256" key="13">
    <source>
        <dbReference type="ARBA" id="ARBA00023136"/>
    </source>
</evidence>
<evidence type="ECO:0000256" key="17">
    <source>
        <dbReference type="PROSITE-ProRule" id="PRU00169"/>
    </source>
</evidence>
<feature type="coiled-coil region" evidence="18">
    <location>
        <begin position="602"/>
        <end position="629"/>
    </location>
</feature>
<evidence type="ECO:0000256" key="14">
    <source>
        <dbReference type="ARBA" id="ARBA00058004"/>
    </source>
</evidence>
<keyword evidence="10" id="KW-0067">ATP-binding</keyword>
<dbReference type="SMART" id="SM00387">
    <property type="entry name" value="HATPase_c"/>
    <property type="match status" value="1"/>
</dbReference>
<dbReference type="FunFam" id="3.30.565.10:FF:000010">
    <property type="entry name" value="Sensor histidine kinase RcsC"/>
    <property type="match status" value="1"/>
</dbReference>
<feature type="domain" description="Histidine kinase" evidence="20">
    <location>
        <begin position="654"/>
        <end position="875"/>
    </location>
</feature>
<dbReference type="GO" id="GO:0005886">
    <property type="term" value="C:plasma membrane"/>
    <property type="evidence" value="ECO:0007669"/>
    <property type="project" value="UniProtKB-SubCell"/>
</dbReference>